<evidence type="ECO:0000313" key="4">
    <source>
        <dbReference type="Proteomes" id="UP000541185"/>
    </source>
</evidence>
<accession>A0A848HB30</accession>
<feature type="chain" id="PRO_5033004921" evidence="2">
    <location>
        <begin position="29"/>
        <end position="127"/>
    </location>
</feature>
<dbReference type="Pfam" id="PF12779">
    <property type="entry name" value="WXXGXW"/>
    <property type="match status" value="2"/>
</dbReference>
<keyword evidence="2" id="KW-0732">Signal</keyword>
<evidence type="ECO:0000256" key="1">
    <source>
        <dbReference type="SAM" id="MobiDB-lite"/>
    </source>
</evidence>
<dbReference type="EMBL" id="JABBFX010000002">
    <property type="protein sequence ID" value="NML46690.1"/>
    <property type="molecule type" value="Genomic_DNA"/>
</dbReference>
<name>A0A848HB30_9BURK</name>
<keyword evidence="4" id="KW-1185">Reference proteome</keyword>
<gene>
    <name evidence="3" type="ORF">HHL11_23295</name>
</gene>
<feature type="signal peptide" evidence="2">
    <location>
        <begin position="1"/>
        <end position="28"/>
    </location>
</feature>
<dbReference type="RefSeq" id="WP_169420941.1">
    <property type="nucleotide sequence ID" value="NZ_JABBFX010000002.1"/>
</dbReference>
<evidence type="ECO:0000256" key="2">
    <source>
        <dbReference type="SAM" id="SignalP"/>
    </source>
</evidence>
<reference evidence="3 4" key="1">
    <citation type="submission" date="2020-04" db="EMBL/GenBank/DDBJ databases">
        <title>Ramlibacter sp. G-1-2-2 isolated from soil.</title>
        <authorList>
            <person name="Dahal R.H."/>
        </authorList>
    </citation>
    <scope>NUCLEOTIDE SEQUENCE [LARGE SCALE GENOMIC DNA]</scope>
    <source>
        <strain evidence="3 4">G-1-2-2</strain>
    </source>
</reference>
<feature type="region of interest" description="Disordered" evidence="1">
    <location>
        <begin position="99"/>
        <end position="127"/>
    </location>
</feature>
<evidence type="ECO:0000313" key="3">
    <source>
        <dbReference type="EMBL" id="NML46690.1"/>
    </source>
</evidence>
<comment type="caution">
    <text evidence="3">The sequence shown here is derived from an EMBL/GenBank/DDBJ whole genome shotgun (WGS) entry which is preliminary data.</text>
</comment>
<dbReference type="Proteomes" id="UP000541185">
    <property type="component" value="Unassembled WGS sequence"/>
</dbReference>
<organism evidence="3 4">
    <name type="scientific">Ramlibacter agri</name>
    <dbReference type="NCBI Taxonomy" id="2728837"/>
    <lineage>
        <taxon>Bacteria</taxon>
        <taxon>Pseudomonadati</taxon>
        <taxon>Pseudomonadota</taxon>
        <taxon>Betaproteobacteria</taxon>
        <taxon>Burkholderiales</taxon>
        <taxon>Comamonadaceae</taxon>
        <taxon>Ramlibacter</taxon>
    </lineage>
</organism>
<dbReference type="InterPro" id="IPR024447">
    <property type="entry name" value="YXWGXW_rpt"/>
</dbReference>
<protein>
    <submittedName>
        <fullName evidence="3">BcpO-related WXXGXW repeat protein</fullName>
    </submittedName>
</protein>
<dbReference type="AlphaFoldDB" id="A0A848HB30"/>
<proteinExistence type="predicted"/>
<sequence length="127" mass="14457">MGSKKTWIVTAAAALAAASALLAAPAQAAGVYVEIAPPAPRVEAVPQPRHGQSWVPGHWEWRRHQYVWAPGYYVAMRPGYRYAEPHWVQVGGRWSYEPGRWERAERDRDHDGVPDRFDRHPDNPHRS</sequence>